<accession>A2SM14</accession>
<dbReference type="CDD" id="cd00377">
    <property type="entry name" value="ICL_PEPM"/>
    <property type="match status" value="1"/>
</dbReference>
<dbReference type="InterPro" id="IPR015813">
    <property type="entry name" value="Pyrv/PenolPyrv_kinase-like_dom"/>
</dbReference>
<gene>
    <name evidence="1" type="ordered locus">Mpe_A3650</name>
</gene>
<protein>
    <submittedName>
        <fullName evidence="1">Carboxyvinyl-carboxyphosphonate phosphorylmutase, putative</fullName>
    </submittedName>
</protein>
<dbReference type="RefSeq" id="WP_011831223.1">
    <property type="nucleotide sequence ID" value="NC_008825.1"/>
</dbReference>
<evidence type="ECO:0000313" key="2">
    <source>
        <dbReference type="Proteomes" id="UP000000366"/>
    </source>
</evidence>
<dbReference type="EMBL" id="CP000555">
    <property type="protein sequence ID" value="ABM96603.1"/>
    <property type="molecule type" value="Genomic_DNA"/>
</dbReference>
<keyword evidence="2" id="KW-1185">Reference proteome</keyword>
<proteinExistence type="predicted"/>
<sequence>MSGNESVAARAAAQAERAGRLRALHERDGAFVIPNPWDAGSAKLLAAMGFEALATTSAGYAFSIGRPDMEGAVTRDETFANARAIVEATELPVSADLENGFGDDPASCAETVRMAARAGLVGGSIEDASGRRDAPIYPFDLAVDRVRAAVRTARTLPFPFVLTARAENLLHGRIDLADTLRRLEAYAEAGADVLYAPGLKTPEDIAAVVKAVAPRPVNVVMGLAGAALSFDELQHLGVKRISVGSSLARAAYGAFLRAAHEIRADGTFTYAEAAVPFGEINAMFRR</sequence>
<name>A2SM14_METPP</name>
<reference evidence="1 2" key="1">
    <citation type="journal article" date="2007" name="J. Bacteriol.">
        <title>Whole-genome analysis of the methyl tert-butyl ether-degrading beta-proteobacterium Methylibium petroleiphilum PM1.</title>
        <authorList>
            <person name="Kane S.R."/>
            <person name="Chakicherla A.Y."/>
            <person name="Chain P.S.G."/>
            <person name="Schmidt R."/>
            <person name="Shin M.W."/>
            <person name="Legler T.C."/>
            <person name="Scow K.M."/>
            <person name="Larimer F.W."/>
            <person name="Lucas S.M."/>
            <person name="Richardson P.M."/>
            <person name="Hristova K.R."/>
        </authorList>
    </citation>
    <scope>NUCLEOTIDE SEQUENCE [LARGE SCALE GENOMIC DNA]</scope>
    <source>
        <strain evidence="2">ATCC BAA-1232 / LMG 22953 / PM1</strain>
    </source>
</reference>
<evidence type="ECO:0000313" key="1">
    <source>
        <dbReference type="EMBL" id="ABM96603.1"/>
    </source>
</evidence>
<dbReference type="SUPFAM" id="SSF51621">
    <property type="entry name" value="Phosphoenolpyruvate/pyruvate domain"/>
    <property type="match status" value="1"/>
</dbReference>
<dbReference type="Gene3D" id="6.10.250.2750">
    <property type="match status" value="1"/>
</dbReference>
<dbReference type="PANTHER" id="PTHR42905">
    <property type="entry name" value="PHOSPHOENOLPYRUVATE CARBOXYLASE"/>
    <property type="match status" value="1"/>
</dbReference>
<dbReference type="Gene3D" id="3.20.20.60">
    <property type="entry name" value="Phosphoenolpyruvate-binding domains"/>
    <property type="match status" value="1"/>
</dbReference>
<dbReference type="InterPro" id="IPR039556">
    <property type="entry name" value="ICL/PEPM"/>
</dbReference>
<dbReference type="eggNOG" id="COG2513">
    <property type="taxonomic scope" value="Bacteria"/>
</dbReference>
<dbReference type="HOGENOM" id="CLU_027389_2_1_4"/>
<dbReference type="GO" id="GO:0003824">
    <property type="term" value="F:catalytic activity"/>
    <property type="evidence" value="ECO:0007669"/>
    <property type="project" value="InterPro"/>
</dbReference>
<dbReference type="AlphaFoldDB" id="A2SM14"/>
<dbReference type="InterPro" id="IPR040442">
    <property type="entry name" value="Pyrv_kinase-like_dom_sf"/>
</dbReference>
<dbReference type="PANTHER" id="PTHR42905:SF16">
    <property type="entry name" value="CARBOXYPHOSPHONOENOLPYRUVATE PHOSPHONOMUTASE-LIKE PROTEIN (AFU_ORTHOLOGUE AFUA_5G07230)"/>
    <property type="match status" value="1"/>
</dbReference>
<dbReference type="STRING" id="420662.Mpe_A3650"/>
<dbReference type="Proteomes" id="UP000000366">
    <property type="component" value="Chromosome"/>
</dbReference>
<dbReference type="KEGG" id="mpt:Mpe_A3650"/>
<organism evidence="1 2">
    <name type="scientific">Methylibium petroleiphilum (strain ATCC BAA-1232 / LMG 22953 / PM1)</name>
    <dbReference type="NCBI Taxonomy" id="420662"/>
    <lineage>
        <taxon>Bacteria</taxon>
        <taxon>Pseudomonadati</taxon>
        <taxon>Pseudomonadota</taxon>
        <taxon>Betaproteobacteria</taxon>
        <taxon>Burkholderiales</taxon>
        <taxon>Sphaerotilaceae</taxon>
        <taxon>Methylibium</taxon>
    </lineage>
</organism>
<dbReference type="Pfam" id="PF13714">
    <property type="entry name" value="PEP_mutase"/>
    <property type="match status" value="1"/>
</dbReference>